<accession>A0A150J0B0</accession>
<evidence type="ECO:0000313" key="7">
    <source>
        <dbReference type="Proteomes" id="UP000075398"/>
    </source>
</evidence>
<keyword evidence="2 5" id="KW-0812">Transmembrane</keyword>
<protein>
    <submittedName>
        <fullName evidence="6">Energy-coupling factor transporter transmembrane protein EcfT</fullName>
    </submittedName>
</protein>
<dbReference type="PANTHER" id="PTHR33514">
    <property type="entry name" value="PROTEIN ABCI12, CHLOROPLASTIC"/>
    <property type="match status" value="1"/>
</dbReference>
<feature type="transmembrane region" description="Helical" evidence="5">
    <location>
        <begin position="64"/>
        <end position="82"/>
    </location>
</feature>
<dbReference type="PANTHER" id="PTHR33514:SF13">
    <property type="entry name" value="PROTEIN ABCI12, CHLOROPLASTIC"/>
    <property type="match status" value="1"/>
</dbReference>
<dbReference type="Proteomes" id="UP000075398">
    <property type="component" value="Unassembled WGS sequence"/>
</dbReference>
<dbReference type="InterPro" id="IPR003339">
    <property type="entry name" value="ABC/ECF_trnsptr_transmembrane"/>
</dbReference>
<organism evidence="6 7">
    <name type="scientific">Candidatus Methanofastidiosum methylothiophilum</name>
    <dbReference type="NCBI Taxonomy" id="1705564"/>
    <lineage>
        <taxon>Archaea</taxon>
        <taxon>Methanobacteriati</taxon>
        <taxon>Methanobacteriota</taxon>
        <taxon>Stenosarchaea group</taxon>
        <taxon>Candidatus Methanofastidiosia</taxon>
        <taxon>Candidatus Methanofastidiosales</taxon>
        <taxon>Candidatus Methanofastidiosaceae</taxon>
        <taxon>Candidatus Methanofastidiosum</taxon>
    </lineage>
</organism>
<comment type="subcellular location">
    <subcellularLocation>
        <location evidence="1">Membrane</location>
        <topology evidence="1">Multi-pass membrane protein</topology>
    </subcellularLocation>
</comment>
<name>A0A150J0B0_9EURY</name>
<feature type="transmembrane region" description="Helical" evidence="5">
    <location>
        <begin position="242"/>
        <end position="262"/>
    </location>
</feature>
<dbReference type="GO" id="GO:0005886">
    <property type="term" value="C:plasma membrane"/>
    <property type="evidence" value="ECO:0007669"/>
    <property type="project" value="TreeGrafter"/>
</dbReference>
<keyword evidence="3 5" id="KW-1133">Transmembrane helix</keyword>
<reference evidence="6 7" key="1">
    <citation type="journal article" date="2016" name="ISME J.">
        <title>Chasing the elusive Euryarchaeota class WSA2: genomes reveal a uniquely fastidious methyl-reducing methanogen.</title>
        <authorList>
            <person name="Nobu M.K."/>
            <person name="Narihiro T."/>
            <person name="Kuroda K."/>
            <person name="Mei R."/>
            <person name="Liu W.T."/>
        </authorList>
    </citation>
    <scope>NUCLEOTIDE SEQUENCE [LARGE SCALE GENOMIC DNA]</scope>
    <source>
        <strain evidence="6">U1lsi0528_Bin055</strain>
    </source>
</reference>
<dbReference type="AlphaFoldDB" id="A0A150J0B0"/>
<dbReference type="Pfam" id="PF02361">
    <property type="entry name" value="CbiQ"/>
    <property type="match status" value="1"/>
</dbReference>
<comment type="caution">
    <text evidence="6">The sequence shown here is derived from an EMBL/GenBank/DDBJ whole genome shotgun (WGS) entry which is preliminary data.</text>
</comment>
<proteinExistence type="predicted"/>
<evidence type="ECO:0000256" key="1">
    <source>
        <dbReference type="ARBA" id="ARBA00004141"/>
    </source>
</evidence>
<gene>
    <name evidence="6" type="primary">ecfT_3</name>
    <name evidence="6" type="ORF">AMQ22_01423</name>
</gene>
<evidence type="ECO:0000256" key="2">
    <source>
        <dbReference type="ARBA" id="ARBA00022692"/>
    </source>
</evidence>
<keyword evidence="4 5" id="KW-0472">Membrane</keyword>
<dbReference type="PATRIC" id="fig|1705409.3.peg.1483"/>
<evidence type="ECO:0000313" key="6">
    <source>
        <dbReference type="EMBL" id="KYC50677.1"/>
    </source>
</evidence>
<evidence type="ECO:0000256" key="3">
    <source>
        <dbReference type="ARBA" id="ARBA00022989"/>
    </source>
</evidence>
<dbReference type="CDD" id="cd16914">
    <property type="entry name" value="EcfT"/>
    <property type="match status" value="1"/>
</dbReference>
<feature type="transmembrane region" description="Helical" evidence="5">
    <location>
        <begin position="282"/>
        <end position="299"/>
    </location>
</feature>
<sequence length="308" mass="35222">MLELVYKRKRSVFHDASPFLKMSWLFSILMISIIFEHPIILSIIFLSSLLMAFVSKIFYDWARVMKLVVFFVPFVILFNLLVNANGETVLWQLPFRIPIFGILNITLEELAFSLTMCIRIAAILGAFAVLNLTTDPDDLLIAVTKLRLPYKSVVVTSLSTKFVPVLFSDLKNIQEAQRSRGVDFSKGKLYDRIKKYGAIFFPLLSKSLDRSVQIAESMETRGFGRYEKRSFYKDTKISASDILLIVVSIAPLIISLYMVSQGVGVFKFYQKIDSLIKSSSEAYYILAILLVQVFLLPLLKIKERMAYD</sequence>
<evidence type="ECO:0000256" key="5">
    <source>
        <dbReference type="SAM" id="Phobius"/>
    </source>
</evidence>
<evidence type="ECO:0000256" key="4">
    <source>
        <dbReference type="ARBA" id="ARBA00023136"/>
    </source>
</evidence>
<dbReference type="EMBL" id="LNGC01000069">
    <property type="protein sequence ID" value="KYC50677.1"/>
    <property type="molecule type" value="Genomic_DNA"/>
</dbReference>